<reference evidence="1" key="1">
    <citation type="submission" date="2022-07" db="EMBL/GenBank/DDBJ databases">
        <title>Genome Sequence of Lecanicillium saksenae.</title>
        <authorList>
            <person name="Buettner E."/>
        </authorList>
    </citation>
    <scope>NUCLEOTIDE SEQUENCE</scope>
    <source>
        <strain evidence="1">VT-O1</strain>
    </source>
</reference>
<gene>
    <name evidence="1" type="ORF">NLG97_g7274</name>
</gene>
<organism evidence="1 2">
    <name type="scientific">Lecanicillium saksenae</name>
    <dbReference type="NCBI Taxonomy" id="468837"/>
    <lineage>
        <taxon>Eukaryota</taxon>
        <taxon>Fungi</taxon>
        <taxon>Dikarya</taxon>
        <taxon>Ascomycota</taxon>
        <taxon>Pezizomycotina</taxon>
        <taxon>Sordariomycetes</taxon>
        <taxon>Hypocreomycetidae</taxon>
        <taxon>Hypocreales</taxon>
        <taxon>Cordycipitaceae</taxon>
        <taxon>Lecanicillium</taxon>
    </lineage>
</organism>
<dbReference type="EMBL" id="JANAKD010001087">
    <property type="protein sequence ID" value="KAJ3483593.1"/>
    <property type="molecule type" value="Genomic_DNA"/>
</dbReference>
<evidence type="ECO:0000313" key="1">
    <source>
        <dbReference type="EMBL" id="KAJ3483593.1"/>
    </source>
</evidence>
<name>A0ACC1QNV0_9HYPO</name>
<sequence length="139" mass="14625">MEELQRLAERHSLQGKSELPGVTVSFCETHNQSVVSSPDPSSSGDEEKNSAKRSVRHTDGSSTIASLFGVRFSHGRPDTKAAVDRLASQAGATVGVAVCGPSSMVFDVGSAAAKAQLRIVQGRPGATELYLHKEAFSGR</sequence>
<proteinExistence type="predicted"/>
<evidence type="ECO:0000313" key="2">
    <source>
        <dbReference type="Proteomes" id="UP001148737"/>
    </source>
</evidence>
<comment type="caution">
    <text evidence="1">The sequence shown here is derived from an EMBL/GenBank/DDBJ whole genome shotgun (WGS) entry which is preliminary data.</text>
</comment>
<accession>A0ACC1QNV0</accession>
<keyword evidence="2" id="KW-1185">Reference proteome</keyword>
<dbReference type="Proteomes" id="UP001148737">
    <property type="component" value="Unassembled WGS sequence"/>
</dbReference>
<protein>
    <submittedName>
        <fullName evidence="1">Uncharacterized protein</fullName>
    </submittedName>
</protein>